<dbReference type="OrthoDB" id="5979581at2759"/>
<evidence type="ECO:0000256" key="1">
    <source>
        <dbReference type="ARBA" id="ARBA00023860"/>
    </source>
</evidence>
<sequence>MQPSQPQQYNQFRPFPQTSQLPGLPPYNQPPIPGIAPPNQVSSQKTPFYPAALPMPNPLFMHSQQVILPKQQLNDSLNQFRNFSQTKAAAPMVTPVLSTPLEKNPNDNLIPQIIQIARQNTQLSGEYVFHKVLGEGSYGVAVMYKRTSTEQDTDTIAAKFDKPPTPGQSQPVSSMMKESYYLQSMQSKNPKLKHIMKYYGEQYFNNKSFVLIECLDYSIPEYLKRPSYPQKLNLIGIAKQMVDAIKEMHDLGFLHQDIKPDNFRIHNDTVKLLDFGLVNEYMPNGNHKEQGRYGFQGTPMFGSIHSLDGFTLSRRDDLESIGYTIMFLQNENQIPWKDQINTREILSSKRNFLNKQKNQYPNIYEGIRIFIDKANSLQFQQVPDYEDFKKTLDDLYIFEKRQEMELIKIVAEDYVGGSVLKEEVTAIASDAISQIKEEMLLADALQNILDQIVKEVCEELNRELQIDLAEEVADKIVATLLQNECNEYITDLVNDLEEKIRVKTAQESLAEQACKILFEQIQKQEWDEGIIKLDSELELKIRSKNAQEAKYVSKAIIEVLLQETIEKHQVIQFSAKLEAQYKSQLMAQGAKSEDLQFCTPENESQECTYQNVDQDTKNITKVICNGAARYEIDDDYGDSWRAKFDSYFKAGNIVTKQFGYKVITKRTVDQFTDENKKYLYNVMKNKGIFSEQVSSDSLQKTRQNDQQTSQISQEDTKEPLDLSPKIEDLKSLTLEMQRILSLFNDYEKHFGRHISGKFHKQIFNKKNYPSLMENIAIVEKACLQREEFREDKLKVGKLLEIFIKELSQVPSQEKKSKVPQQPVQKIVLDFRWMLDDEISLQNKNLLPKERLNKKEVRFILTREDSLKSTLDRLAKAWGGLSKHVITALELELIISKSADTKLYAKKKFVPQKMIGENEAWICDIILEKNISYLIQFEMRFKKNDKSDQQLLDAQDTSINFWIDHNPQPFDPIKPPESFSLPPHKKNTLVLTDD</sequence>
<dbReference type="PROSITE" id="PS50011">
    <property type="entry name" value="PROTEIN_KINASE_DOM"/>
    <property type="match status" value="1"/>
</dbReference>
<protein>
    <recommendedName>
        <fullName evidence="1">Casein kinase I</fullName>
    </recommendedName>
</protein>
<dbReference type="Proteomes" id="UP000785679">
    <property type="component" value="Unassembled WGS sequence"/>
</dbReference>
<dbReference type="SMART" id="SM00220">
    <property type="entry name" value="S_TKc"/>
    <property type="match status" value="1"/>
</dbReference>
<dbReference type="SUPFAM" id="SSF56112">
    <property type="entry name" value="Protein kinase-like (PK-like)"/>
    <property type="match status" value="1"/>
</dbReference>
<accession>A0A8J8P289</accession>
<comment type="caution">
    <text evidence="5">The sequence shown here is derived from an EMBL/GenBank/DDBJ whole genome shotgun (WGS) entry which is preliminary data.</text>
</comment>
<dbReference type="InterPro" id="IPR000719">
    <property type="entry name" value="Prot_kinase_dom"/>
</dbReference>
<evidence type="ECO:0000313" key="6">
    <source>
        <dbReference type="Proteomes" id="UP000785679"/>
    </source>
</evidence>
<feature type="binding site" evidence="2">
    <location>
        <position position="159"/>
    </location>
    <ligand>
        <name>ATP</name>
        <dbReference type="ChEBI" id="CHEBI:30616"/>
    </ligand>
</feature>
<feature type="region of interest" description="Disordered" evidence="3">
    <location>
        <begin position="1"/>
        <end position="45"/>
    </location>
</feature>
<name>A0A8J8P289_HALGN</name>
<feature type="compositionally biased region" description="Pro residues" evidence="3">
    <location>
        <begin position="23"/>
        <end position="36"/>
    </location>
</feature>
<dbReference type="GO" id="GO:0004672">
    <property type="term" value="F:protein kinase activity"/>
    <property type="evidence" value="ECO:0007669"/>
    <property type="project" value="InterPro"/>
</dbReference>
<dbReference type="Pfam" id="PF00069">
    <property type="entry name" value="Pkinase"/>
    <property type="match status" value="1"/>
</dbReference>
<dbReference type="InterPro" id="IPR050235">
    <property type="entry name" value="CK1_Ser-Thr_kinase"/>
</dbReference>
<reference evidence="5" key="1">
    <citation type="submission" date="2019-06" db="EMBL/GenBank/DDBJ databases">
        <authorList>
            <person name="Zheng W."/>
        </authorList>
    </citation>
    <scope>NUCLEOTIDE SEQUENCE</scope>
    <source>
        <strain evidence="5">QDHG01</strain>
    </source>
</reference>
<evidence type="ECO:0000313" key="5">
    <source>
        <dbReference type="EMBL" id="TNV84535.1"/>
    </source>
</evidence>
<dbReference type="PROSITE" id="PS00107">
    <property type="entry name" value="PROTEIN_KINASE_ATP"/>
    <property type="match status" value="1"/>
</dbReference>
<dbReference type="EMBL" id="RRYP01002665">
    <property type="protein sequence ID" value="TNV84535.1"/>
    <property type="molecule type" value="Genomic_DNA"/>
</dbReference>
<dbReference type="InterPro" id="IPR017441">
    <property type="entry name" value="Protein_kinase_ATP_BS"/>
</dbReference>
<dbReference type="InterPro" id="IPR011009">
    <property type="entry name" value="Kinase-like_dom_sf"/>
</dbReference>
<organism evidence="5 6">
    <name type="scientific">Halteria grandinella</name>
    <dbReference type="NCBI Taxonomy" id="5974"/>
    <lineage>
        <taxon>Eukaryota</taxon>
        <taxon>Sar</taxon>
        <taxon>Alveolata</taxon>
        <taxon>Ciliophora</taxon>
        <taxon>Intramacronucleata</taxon>
        <taxon>Spirotrichea</taxon>
        <taxon>Stichotrichia</taxon>
        <taxon>Sporadotrichida</taxon>
        <taxon>Halteriidae</taxon>
        <taxon>Halteria</taxon>
    </lineage>
</organism>
<dbReference type="GO" id="GO:0005524">
    <property type="term" value="F:ATP binding"/>
    <property type="evidence" value="ECO:0007669"/>
    <property type="project" value="UniProtKB-UniRule"/>
</dbReference>
<dbReference type="Gene3D" id="1.10.510.10">
    <property type="entry name" value="Transferase(Phosphotransferase) domain 1"/>
    <property type="match status" value="1"/>
</dbReference>
<feature type="region of interest" description="Disordered" evidence="3">
    <location>
        <begin position="972"/>
        <end position="993"/>
    </location>
</feature>
<evidence type="ECO:0000259" key="4">
    <source>
        <dbReference type="PROSITE" id="PS50011"/>
    </source>
</evidence>
<proteinExistence type="predicted"/>
<dbReference type="PANTHER" id="PTHR11909">
    <property type="entry name" value="CASEIN KINASE-RELATED"/>
    <property type="match status" value="1"/>
</dbReference>
<keyword evidence="2" id="KW-0067">ATP-binding</keyword>
<dbReference type="AlphaFoldDB" id="A0A8J8P289"/>
<gene>
    <name evidence="5" type="ORF">FGO68_gene13904</name>
</gene>
<evidence type="ECO:0000256" key="2">
    <source>
        <dbReference type="PROSITE-ProRule" id="PRU10141"/>
    </source>
</evidence>
<feature type="domain" description="Protein kinase" evidence="4">
    <location>
        <begin position="127"/>
        <end position="415"/>
    </location>
</feature>
<keyword evidence="6" id="KW-1185">Reference proteome</keyword>
<feature type="region of interest" description="Disordered" evidence="3">
    <location>
        <begin position="694"/>
        <end position="719"/>
    </location>
</feature>
<keyword evidence="2" id="KW-0547">Nucleotide-binding</keyword>
<evidence type="ECO:0000256" key="3">
    <source>
        <dbReference type="SAM" id="MobiDB-lite"/>
    </source>
</evidence>
<feature type="compositionally biased region" description="Polar residues" evidence="3">
    <location>
        <begin position="1"/>
        <end position="21"/>
    </location>
</feature>
<feature type="compositionally biased region" description="Polar residues" evidence="3">
    <location>
        <begin position="694"/>
        <end position="713"/>
    </location>
</feature>